<dbReference type="SMART" id="SM00666">
    <property type="entry name" value="PB1"/>
    <property type="match status" value="1"/>
</dbReference>
<feature type="region of interest" description="Disordered" evidence="6">
    <location>
        <begin position="624"/>
        <end position="652"/>
    </location>
</feature>
<comment type="caution">
    <text evidence="9">The sequence shown here is derived from an EMBL/GenBank/DDBJ whole genome shotgun (WGS) entry which is preliminary data.</text>
</comment>
<evidence type="ECO:0000256" key="1">
    <source>
        <dbReference type="ARBA" id="ARBA00011726"/>
    </source>
</evidence>
<dbReference type="AlphaFoldDB" id="A0AAN9MC73"/>
<keyword evidence="4" id="KW-0804">Transcription</keyword>
<dbReference type="Proteomes" id="UP001374584">
    <property type="component" value="Unassembled WGS sequence"/>
</dbReference>
<dbReference type="InterPro" id="IPR000270">
    <property type="entry name" value="PB1_dom"/>
</dbReference>
<evidence type="ECO:0000259" key="8">
    <source>
        <dbReference type="PROSITE" id="PS51745"/>
    </source>
</evidence>
<evidence type="ECO:0000313" key="10">
    <source>
        <dbReference type="Proteomes" id="UP001374584"/>
    </source>
</evidence>
<dbReference type="InterPro" id="IPR053793">
    <property type="entry name" value="PB1-like"/>
</dbReference>
<dbReference type="EMBL" id="JAYMYR010000007">
    <property type="protein sequence ID" value="KAK7351985.1"/>
    <property type="molecule type" value="Genomic_DNA"/>
</dbReference>
<reference evidence="9 10" key="1">
    <citation type="submission" date="2024-01" db="EMBL/GenBank/DDBJ databases">
        <title>The genomes of 5 underutilized Papilionoideae crops provide insights into root nodulation and disease resistanc.</title>
        <authorList>
            <person name="Jiang F."/>
        </authorList>
    </citation>
    <scope>NUCLEOTIDE SEQUENCE [LARGE SCALE GENOMIC DNA]</scope>
    <source>
        <strain evidence="9">JINMINGXINNONG_FW02</strain>
        <tissue evidence="9">Leaves</tissue>
    </source>
</reference>
<evidence type="ECO:0000256" key="6">
    <source>
        <dbReference type="SAM" id="MobiDB-lite"/>
    </source>
</evidence>
<keyword evidence="5" id="KW-0539">Nucleus</keyword>
<dbReference type="InterPro" id="IPR045012">
    <property type="entry name" value="NLP"/>
</dbReference>
<evidence type="ECO:0000256" key="4">
    <source>
        <dbReference type="ARBA" id="ARBA00023163"/>
    </source>
</evidence>
<evidence type="ECO:0000256" key="5">
    <source>
        <dbReference type="ARBA" id="ARBA00023242"/>
    </source>
</evidence>
<dbReference type="GO" id="GO:0003700">
    <property type="term" value="F:DNA-binding transcription factor activity"/>
    <property type="evidence" value="ECO:0007669"/>
    <property type="project" value="InterPro"/>
</dbReference>
<organism evidence="9 10">
    <name type="scientific">Phaseolus coccineus</name>
    <name type="common">Scarlet runner bean</name>
    <name type="synonym">Phaseolus multiflorus</name>
    <dbReference type="NCBI Taxonomy" id="3886"/>
    <lineage>
        <taxon>Eukaryota</taxon>
        <taxon>Viridiplantae</taxon>
        <taxon>Streptophyta</taxon>
        <taxon>Embryophyta</taxon>
        <taxon>Tracheophyta</taxon>
        <taxon>Spermatophyta</taxon>
        <taxon>Magnoliopsida</taxon>
        <taxon>eudicotyledons</taxon>
        <taxon>Gunneridae</taxon>
        <taxon>Pentapetalae</taxon>
        <taxon>rosids</taxon>
        <taxon>fabids</taxon>
        <taxon>Fabales</taxon>
        <taxon>Fabaceae</taxon>
        <taxon>Papilionoideae</taxon>
        <taxon>50 kb inversion clade</taxon>
        <taxon>NPAAA clade</taxon>
        <taxon>indigoferoid/millettioid clade</taxon>
        <taxon>Phaseoleae</taxon>
        <taxon>Phaseolus</taxon>
    </lineage>
</organism>
<keyword evidence="2" id="KW-0805">Transcription regulation</keyword>
<keyword evidence="10" id="KW-1185">Reference proteome</keyword>
<feature type="domain" description="PB1" evidence="8">
    <location>
        <begin position="723"/>
        <end position="806"/>
    </location>
</feature>
<protein>
    <recommendedName>
        <fullName evidence="11">Nodule inception protein</fullName>
    </recommendedName>
</protein>
<evidence type="ECO:0000313" key="9">
    <source>
        <dbReference type="EMBL" id="KAK7351985.1"/>
    </source>
</evidence>
<dbReference type="Pfam" id="PF02042">
    <property type="entry name" value="RWP-RK"/>
    <property type="match status" value="1"/>
</dbReference>
<name>A0AAN9MC73_PHACN</name>
<dbReference type="InterPro" id="IPR055081">
    <property type="entry name" value="NLP1-9_GAF"/>
</dbReference>
<dbReference type="InterPro" id="IPR003035">
    <property type="entry name" value="RWP-RK_dom"/>
</dbReference>
<dbReference type="Gene3D" id="3.10.20.90">
    <property type="entry name" value="Phosphatidylinositol 3-kinase Catalytic Subunit, Chain A, domain 1"/>
    <property type="match status" value="1"/>
</dbReference>
<sequence length="822" mass="91027">MEYGALVHNGTCGSFSDIFAPETDFVDELFVEGCWVETRVGCGGSYLNCGTEPSKSTSSMEIIFEEESEAESLMVGKRWWIGPRANNPGPSSSVKERLVVAVGYLKEYAKNSNMVIQVWVPARRGCAVGIHQDYPYTLDYTTNITNNNNGDATRVFQFQEEWLSDHWTPNIRFLRTHDYPRLQQYDLSAGSLSLPVFQRGSGICLGVVEILMPNNVHPDLQSLQGVDFRSSSLQNFIPPAMTVKGFDELYQGALNEIVEVLTCVCKAHELPLALTWAPCIQQGKSGCGHSNEENYVSTVDPASFVADVDVLGFLEACSEYHLLGGQGVVGTAFTTAKPCFANDITAFTKAEYPLAHHANMFGLHAAVAIPLRSVSADFVLEFFLPKDCHDTQEQKQMLNSLSMLVQQACRSLHVVMDKEEEEELVVHHHHHHHPHDSKEMESSSWIAHMMEAQQKGKGVSVSLEYLQEPKQEFKVTTNCNEQVFSELEGTGSVGVGGRRGGRKSGDKRRTKAEKTISLPVLRQYFAGSLKDAAKSIGVCPTTLKRICRQHGITRWPSRKIKKVGHSLRKLQLVIDSVQGAEGAIQIGSFYTSFPELSSSNGVSESSKINNDNSKFYSENGLFSNQGATTTTSTSPFKSPTSSCSQTCNPTSNQSTTIINNNNNNNDDIILMSENQTLIGASIQVQGETRHFTHHPPIPIPIQSLDALPPLPQTSSVWNTGSGSFRVKATFGDEKIRFSLQPNWGFRDLQMEIARRFNLNEISNIQLKYLDDAQEWVLLTCDADLEECKDINRSSQSRTVRLFLFHASPLNHSTNAFGGTSPT</sequence>
<feature type="compositionally biased region" description="Low complexity" evidence="6">
    <location>
        <begin position="628"/>
        <end position="644"/>
    </location>
</feature>
<proteinExistence type="predicted"/>
<dbReference type="InterPro" id="IPR034891">
    <property type="entry name" value="PB1_NLP"/>
</dbReference>
<feature type="domain" description="RWP-RK" evidence="7">
    <location>
        <begin position="502"/>
        <end position="583"/>
    </location>
</feature>
<dbReference type="GO" id="GO:0003677">
    <property type="term" value="F:DNA binding"/>
    <property type="evidence" value="ECO:0007669"/>
    <property type="project" value="UniProtKB-KW"/>
</dbReference>
<evidence type="ECO:0000259" key="7">
    <source>
        <dbReference type="PROSITE" id="PS51519"/>
    </source>
</evidence>
<dbReference type="Pfam" id="PF00564">
    <property type="entry name" value="PB1"/>
    <property type="match status" value="1"/>
</dbReference>
<evidence type="ECO:0008006" key="11">
    <source>
        <dbReference type="Google" id="ProtNLM"/>
    </source>
</evidence>
<dbReference type="PROSITE" id="PS51519">
    <property type="entry name" value="RWP_RK"/>
    <property type="match status" value="1"/>
</dbReference>
<dbReference type="SUPFAM" id="SSF54277">
    <property type="entry name" value="CAD &amp; PB1 domains"/>
    <property type="match status" value="1"/>
</dbReference>
<evidence type="ECO:0000256" key="3">
    <source>
        <dbReference type="ARBA" id="ARBA00023125"/>
    </source>
</evidence>
<dbReference type="PANTHER" id="PTHR32002:SF46">
    <property type="entry name" value="PROTEIN NLP2"/>
    <property type="match status" value="1"/>
</dbReference>
<accession>A0AAN9MC73</accession>
<evidence type="ECO:0000256" key="2">
    <source>
        <dbReference type="ARBA" id="ARBA00023015"/>
    </source>
</evidence>
<dbReference type="CDD" id="cd06407">
    <property type="entry name" value="PB1_NLP"/>
    <property type="match status" value="1"/>
</dbReference>
<gene>
    <name evidence="9" type="ORF">VNO80_17399</name>
</gene>
<dbReference type="Pfam" id="PF22922">
    <property type="entry name" value="GAF_NLP"/>
    <property type="match status" value="1"/>
</dbReference>
<comment type="subunit">
    <text evidence="1">Homodimers and heterodimers.</text>
</comment>
<dbReference type="PANTHER" id="PTHR32002">
    <property type="entry name" value="PROTEIN NLP8"/>
    <property type="match status" value="1"/>
</dbReference>
<feature type="compositionally biased region" description="Basic residues" evidence="6">
    <location>
        <begin position="499"/>
        <end position="511"/>
    </location>
</feature>
<keyword evidence="3" id="KW-0238">DNA-binding</keyword>
<feature type="region of interest" description="Disordered" evidence="6">
    <location>
        <begin position="490"/>
        <end position="512"/>
    </location>
</feature>
<dbReference type="PROSITE" id="PS51745">
    <property type="entry name" value="PB1"/>
    <property type="match status" value="1"/>
</dbReference>